<feature type="transmembrane region" description="Helical" evidence="11">
    <location>
        <begin position="540"/>
        <end position="560"/>
    </location>
</feature>
<feature type="transmembrane region" description="Helical" evidence="11">
    <location>
        <begin position="251"/>
        <end position="271"/>
    </location>
</feature>
<feature type="transmembrane region" description="Helical" evidence="11">
    <location>
        <begin position="572"/>
        <end position="594"/>
    </location>
</feature>
<evidence type="ECO:0000256" key="4">
    <source>
        <dbReference type="ARBA" id="ARBA00022475"/>
    </source>
</evidence>
<feature type="transmembrane region" description="Helical" evidence="11">
    <location>
        <begin position="173"/>
        <end position="192"/>
    </location>
</feature>
<feature type="transmembrane region" description="Helical" evidence="11">
    <location>
        <begin position="402"/>
        <end position="422"/>
    </location>
</feature>
<protein>
    <submittedName>
        <fullName evidence="12">Putative sialic acid transporter</fullName>
    </submittedName>
</protein>
<feature type="transmembrane region" description="Helical" evidence="11">
    <location>
        <begin position="434"/>
        <end position="453"/>
    </location>
</feature>
<evidence type="ECO:0000256" key="10">
    <source>
        <dbReference type="ARBA" id="ARBA00023201"/>
    </source>
</evidence>
<feature type="transmembrane region" description="Helical" evidence="11">
    <location>
        <begin position="334"/>
        <end position="359"/>
    </location>
</feature>
<keyword evidence="4" id="KW-1003">Cell membrane</keyword>
<dbReference type="InterPro" id="IPR038377">
    <property type="entry name" value="Na/Glc_symporter_sf"/>
</dbReference>
<comment type="caution">
    <text evidence="12">The sequence shown here is derived from an EMBL/GenBank/DDBJ whole genome shotgun (WGS) entry which is preliminary data.</text>
</comment>
<feature type="transmembrane region" description="Helical" evidence="11">
    <location>
        <begin position="500"/>
        <end position="519"/>
    </location>
</feature>
<keyword evidence="7" id="KW-0915">Sodium</keyword>
<sequence>METAPGKFQTFHNIGTSTDWVVMVVYFLLIMLFGTYFGKYNRSTKDFFFGGRRFKWWLIAFSIVATGVGSHSFVKYSAKGFEHGLSSTMTYINDWFFIPFFLFGWLPIIVYTKIRSIPEYFEKRFSPSARFLATLLLILYMVGYISIGFLTLGKAALPLLPESFAFWGMEFDVTLMGTIIFIAVITGIYITFGGQTAVIFTDLLQGFILLFAGFFLFILGLDYLGGFDVFWNLLPTEWKLPLAHFNDPSSFNFVGIFWQDGIAGSVGFLFMNMGLIMRFMATKSVDEGRKAATFNILFMLPLSAIVVGNAGWLGKAISVADPTTVPPNTSPDQIFVVVANIVAIPGVFGFIMAALTAALMSTVDTLINATAAIYINDVHRPFKKWVKAKILTDKETDKKELFAARTSSAIITVLGVIGVLAFKNFPTVYEAHGYFHSTLTPPLVIGIFLGIFWRRFTPAAVISTFLGGVALMILGAKYPGILIAPFDHGIEMDPVHPYSYIRALYNLFVCAVVGVLITLTTDQQKNIVEKIKATGNASRIMFILTTISVVLFIIIAFAKYIFGVQPSDPEIIFLMVFLALIMTGLVSLSVTYYVKYDPYSNTEGLTVWSLTKAKEWFKGGKVNEREGEKIKVRWKVKEGEEDIVNVSRNDMKIMEAEVGDLIYMCDARGYMGGLKSAHSVLGEPHDEDGVIYINNEHLLDGQFVEGKVLEVEKEM</sequence>
<feature type="transmembrane region" description="Helical" evidence="11">
    <location>
        <begin position="20"/>
        <end position="37"/>
    </location>
</feature>
<evidence type="ECO:0000256" key="9">
    <source>
        <dbReference type="ARBA" id="ARBA00023136"/>
    </source>
</evidence>
<keyword evidence="10" id="KW-0739">Sodium transport</keyword>
<dbReference type="GO" id="GO:0005886">
    <property type="term" value="C:plasma membrane"/>
    <property type="evidence" value="ECO:0007669"/>
    <property type="project" value="UniProtKB-SubCell"/>
</dbReference>
<organism evidence="12">
    <name type="scientific">hydrocarbon metagenome</name>
    <dbReference type="NCBI Taxonomy" id="938273"/>
    <lineage>
        <taxon>unclassified sequences</taxon>
        <taxon>metagenomes</taxon>
        <taxon>ecological metagenomes</taxon>
    </lineage>
</organism>
<evidence type="ECO:0000256" key="7">
    <source>
        <dbReference type="ARBA" id="ARBA00023053"/>
    </source>
</evidence>
<evidence type="ECO:0000256" key="2">
    <source>
        <dbReference type="ARBA" id="ARBA00006434"/>
    </source>
</evidence>
<keyword evidence="3" id="KW-0813">Transport</keyword>
<evidence type="ECO:0000256" key="6">
    <source>
        <dbReference type="ARBA" id="ARBA00022989"/>
    </source>
</evidence>
<keyword evidence="6 11" id="KW-1133">Transmembrane helix</keyword>
<feature type="transmembrane region" description="Helical" evidence="11">
    <location>
        <begin position="292"/>
        <end position="314"/>
    </location>
</feature>
<dbReference type="CDD" id="cd10322">
    <property type="entry name" value="SLC5sbd"/>
    <property type="match status" value="1"/>
</dbReference>
<dbReference type="AlphaFoldDB" id="A0A0W8FYI1"/>
<evidence type="ECO:0000313" key="12">
    <source>
        <dbReference type="EMBL" id="KUG25884.1"/>
    </source>
</evidence>
<feature type="transmembrane region" description="Helical" evidence="11">
    <location>
        <begin position="131"/>
        <end position="153"/>
    </location>
</feature>
<evidence type="ECO:0000256" key="1">
    <source>
        <dbReference type="ARBA" id="ARBA00004651"/>
    </source>
</evidence>
<evidence type="ECO:0000256" key="11">
    <source>
        <dbReference type="SAM" id="Phobius"/>
    </source>
</evidence>
<keyword evidence="8" id="KW-0406">Ion transport</keyword>
<dbReference type="InterPro" id="IPR051163">
    <property type="entry name" value="Sodium:Solute_Symporter_SSF"/>
</dbReference>
<feature type="transmembrane region" description="Helical" evidence="11">
    <location>
        <begin position="94"/>
        <end position="111"/>
    </location>
</feature>
<dbReference type="PANTHER" id="PTHR42985:SF40">
    <property type="entry name" value="LD47995P-RELATED"/>
    <property type="match status" value="1"/>
</dbReference>
<evidence type="ECO:0000256" key="5">
    <source>
        <dbReference type="ARBA" id="ARBA00022692"/>
    </source>
</evidence>
<dbReference type="GO" id="GO:0006814">
    <property type="term" value="P:sodium ion transport"/>
    <property type="evidence" value="ECO:0007669"/>
    <property type="project" value="UniProtKB-KW"/>
</dbReference>
<proteinExistence type="inferred from homology"/>
<feature type="transmembrane region" description="Helical" evidence="11">
    <location>
        <begin position="460"/>
        <end position="480"/>
    </location>
</feature>
<comment type="subcellular location">
    <subcellularLocation>
        <location evidence="1">Cell membrane</location>
        <topology evidence="1">Multi-pass membrane protein</topology>
    </subcellularLocation>
</comment>
<reference evidence="12" key="1">
    <citation type="journal article" date="2015" name="Proc. Natl. Acad. Sci. U.S.A.">
        <title>Networks of energetic and metabolic interactions define dynamics in microbial communities.</title>
        <authorList>
            <person name="Embree M."/>
            <person name="Liu J.K."/>
            <person name="Al-Bassam M.M."/>
            <person name="Zengler K."/>
        </authorList>
    </citation>
    <scope>NUCLEOTIDE SEQUENCE</scope>
</reference>
<name>A0A0W8FYI1_9ZZZZ</name>
<keyword evidence="5 11" id="KW-0812">Transmembrane</keyword>
<gene>
    <name evidence="12" type="ORF">ASZ90_004285</name>
</gene>
<dbReference type="Gene3D" id="1.20.1730.10">
    <property type="entry name" value="Sodium/glucose cotransporter"/>
    <property type="match status" value="1"/>
</dbReference>
<dbReference type="EMBL" id="LNQE01000581">
    <property type="protein sequence ID" value="KUG25884.1"/>
    <property type="molecule type" value="Genomic_DNA"/>
</dbReference>
<feature type="transmembrane region" description="Helical" evidence="11">
    <location>
        <begin position="57"/>
        <end position="74"/>
    </location>
</feature>
<dbReference type="PANTHER" id="PTHR42985">
    <property type="entry name" value="SODIUM-COUPLED MONOCARBOXYLATE TRANSPORTER"/>
    <property type="match status" value="1"/>
</dbReference>
<accession>A0A0W8FYI1</accession>
<comment type="similarity">
    <text evidence="2">Belongs to the sodium:solute symporter (SSF) (TC 2.A.21) family.</text>
</comment>
<evidence type="ECO:0000256" key="3">
    <source>
        <dbReference type="ARBA" id="ARBA00022448"/>
    </source>
</evidence>
<dbReference type="GO" id="GO:0015293">
    <property type="term" value="F:symporter activity"/>
    <property type="evidence" value="ECO:0007669"/>
    <property type="project" value="TreeGrafter"/>
</dbReference>
<feature type="transmembrane region" description="Helical" evidence="11">
    <location>
        <begin position="204"/>
        <end position="231"/>
    </location>
</feature>
<evidence type="ECO:0000256" key="8">
    <source>
        <dbReference type="ARBA" id="ARBA00023065"/>
    </source>
</evidence>
<keyword evidence="9 11" id="KW-0472">Membrane</keyword>
<dbReference type="Pfam" id="PF00474">
    <property type="entry name" value="SSF"/>
    <property type="match status" value="1"/>
</dbReference>
<dbReference type="InterPro" id="IPR001734">
    <property type="entry name" value="Na/solute_symporter"/>
</dbReference>
<dbReference type="PROSITE" id="PS50283">
    <property type="entry name" value="NA_SOLUT_SYMP_3"/>
    <property type="match status" value="1"/>
</dbReference>